<dbReference type="Proteomes" id="UP000076848">
    <property type="component" value="Unassembled WGS sequence"/>
</dbReference>
<dbReference type="InterPro" id="IPR051402">
    <property type="entry name" value="KPR-Related"/>
</dbReference>
<dbReference type="UniPathway" id="UPA00028">
    <property type="reaction ID" value="UER00004"/>
</dbReference>
<accession>A0A157S814</accession>
<dbReference type="PANTHER" id="PTHR21708:SF26">
    <property type="entry name" value="2-DEHYDROPANTOATE 2-REDUCTASE"/>
    <property type="match status" value="1"/>
</dbReference>
<reference evidence="14 15" key="1">
    <citation type="submission" date="2016-04" db="EMBL/GenBank/DDBJ databases">
        <authorList>
            <consortium name="Pathogen Informatics"/>
        </authorList>
    </citation>
    <scope>NUCLEOTIDE SEQUENCE [LARGE SCALE GENOMIC DNA]</scope>
    <source>
        <strain evidence="14 15">H050680373</strain>
    </source>
</reference>
<evidence type="ECO:0000256" key="4">
    <source>
        <dbReference type="ARBA" id="ARBA00013014"/>
    </source>
</evidence>
<comment type="similarity">
    <text evidence="3 11">Belongs to the ketopantoate reductase family.</text>
</comment>
<evidence type="ECO:0000256" key="10">
    <source>
        <dbReference type="ARBA" id="ARBA00048793"/>
    </source>
</evidence>
<dbReference type="InterPro" id="IPR008927">
    <property type="entry name" value="6-PGluconate_DH-like_C_sf"/>
</dbReference>
<dbReference type="GO" id="GO:0008677">
    <property type="term" value="F:2-dehydropantoate 2-reductase activity"/>
    <property type="evidence" value="ECO:0007669"/>
    <property type="project" value="UniProtKB-EC"/>
</dbReference>
<feature type="domain" description="Ketopantoate reductase C-terminal" evidence="13">
    <location>
        <begin position="178"/>
        <end position="293"/>
    </location>
</feature>
<dbReference type="GO" id="GO:0015940">
    <property type="term" value="P:pantothenate biosynthetic process"/>
    <property type="evidence" value="ECO:0007669"/>
    <property type="project" value="UniProtKB-UniPathway"/>
</dbReference>
<evidence type="ECO:0000256" key="2">
    <source>
        <dbReference type="ARBA" id="ARBA00004994"/>
    </source>
</evidence>
<proteinExistence type="inferred from homology"/>
<evidence type="ECO:0000259" key="12">
    <source>
        <dbReference type="Pfam" id="PF02558"/>
    </source>
</evidence>
<dbReference type="Pfam" id="PF02558">
    <property type="entry name" value="ApbA"/>
    <property type="match status" value="1"/>
</dbReference>
<protein>
    <recommendedName>
        <fullName evidence="5 11">2-dehydropantoate 2-reductase</fullName>
        <ecNumber evidence="4 11">1.1.1.169</ecNumber>
    </recommendedName>
    <alternativeName>
        <fullName evidence="9 11">Ketopantoate reductase</fullName>
    </alternativeName>
</protein>
<evidence type="ECO:0000256" key="8">
    <source>
        <dbReference type="ARBA" id="ARBA00023002"/>
    </source>
</evidence>
<evidence type="ECO:0000256" key="9">
    <source>
        <dbReference type="ARBA" id="ARBA00032024"/>
    </source>
</evidence>
<organism evidence="14 15">
    <name type="scientific">Bordetella ansorpii</name>
    <dbReference type="NCBI Taxonomy" id="288768"/>
    <lineage>
        <taxon>Bacteria</taxon>
        <taxon>Pseudomonadati</taxon>
        <taxon>Pseudomonadota</taxon>
        <taxon>Betaproteobacteria</taxon>
        <taxon>Burkholderiales</taxon>
        <taxon>Alcaligenaceae</taxon>
        <taxon>Bordetella</taxon>
    </lineage>
</organism>
<evidence type="ECO:0000256" key="5">
    <source>
        <dbReference type="ARBA" id="ARBA00019465"/>
    </source>
</evidence>
<keyword evidence="15" id="KW-1185">Reference proteome</keyword>
<dbReference type="SUPFAM" id="SSF51735">
    <property type="entry name" value="NAD(P)-binding Rossmann-fold domains"/>
    <property type="match status" value="1"/>
</dbReference>
<keyword evidence="7 11" id="KW-0521">NADP</keyword>
<dbReference type="NCBIfam" id="TIGR00745">
    <property type="entry name" value="apbA_panE"/>
    <property type="match status" value="1"/>
</dbReference>
<dbReference type="InterPro" id="IPR013332">
    <property type="entry name" value="KPR_N"/>
</dbReference>
<dbReference type="STRING" id="288768.SAMEA3906486_01043"/>
<evidence type="ECO:0000256" key="11">
    <source>
        <dbReference type="RuleBase" id="RU362068"/>
    </source>
</evidence>
<dbReference type="AlphaFoldDB" id="A0A157S814"/>
<dbReference type="FunFam" id="1.10.1040.10:FF:000017">
    <property type="entry name" value="2-dehydropantoate 2-reductase"/>
    <property type="match status" value="1"/>
</dbReference>
<comment type="pathway">
    <text evidence="2 11">Cofactor biosynthesis; (R)-pantothenate biosynthesis; (R)-pantoate from 3-methyl-2-oxobutanoate: step 2/2.</text>
</comment>
<comment type="function">
    <text evidence="1 11">Catalyzes the NADPH-dependent reduction of ketopantoate into pantoic acid.</text>
</comment>
<keyword evidence="6 11" id="KW-0566">Pantothenate biosynthesis</keyword>
<evidence type="ECO:0000313" key="15">
    <source>
        <dbReference type="Proteomes" id="UP000076848"/>
    </source>
</evidence>
<dbReference type="Gene3D" id="1.10.1040.10">
    <property type="entry name" value="N-(1-d-carboxylethyl)-l-norvaline Dehydrogenase, domain 2"/>
    <property type="match status" value="1"/>
</dbReference>
<dbReference type="SUPFAM" id="SSF48179">
    <property type="entry name" value="6-phosphogluconate dehydrogenase C-terminal domain-like"/>
    <property type="match status" value="1"/>
</dbReference>
<dbReference type="GO" id="GO:0005737">
    <property type="term" value="C:cytoplasm"/>
    <property type="evidence" value="ECO:0007669"/>
    <property type="project" value="TreeGrafter"/>
</dbReference>
<dbReference type="Gene3D" id="3.40.50.720">
    <property type="entry name" value="NAD(P)-binding Rossmann-like Domain"/>
    <property type="match status" value="1"/>
</dbReference>
<evidence type="ECO:0000256" key="3">
    <source>
        <dbReference type="ARBA" id="ARBA00007870"/>
    </source>
</evidence>
<comment type="catalytic activity">
    <reaction evidence="10 11">
        <text>(R)-pantoate + NADP(+) = 2-dehydropantoate + NADPH + H(+)</text>
        <dbReference type="Rhea" id="RHEA:16233"/>
        <dbReference type="ChEBI" id="CHEBI:11561"/>
        <dbReference type="ChEBI" id="CHEBI:15378"/>
        <dbReference type="ChEBI" id="CHEBI:15980"/>
        <dbReference type="ChEBI" id="CHEBI:57783"/>
        <dbReference type="ChEBI" id="CHEBI:58349"/>
        <dbReference type="EC" id="1.1.1.169"/>
    </reaction>
</comment>
<dbReference type="NCBIfam" id="NF005094">
    <property type="entry name" value="PRK06522.2-5"/>
    <property type="match status" value="1"/>
</dbReference>
<dbReference type="InterPro" id="IPR036291">
    <property type="entry name" value="NAD(P)-bd_dom_sf"/>
</dbReference>
<sequence>MRMLVLGAGGTGGYFGGRAAEAGVDVTFLVREARAGKLRRDGLRIKSPLGDATLAPQLAVAGDVGGPYDVVMLSCKAYDLYSAIEAIRPAVGENTVVLPILNGMRQYEALDAAFGAHRVLGGLCQIVATMGPEGEVVHMGKHANLVYGERAGEARSARCVAIEQALAGVNYTHRLSDDIYQDIWEKYVGLTTLAAATCLMRGTIGQIVSSDGGEAFMRALLRESQAVSAANGHPVRPEADAAALKSQTDPASSLTASMFRDLSQGGRVEGDHLVGDMVRRADVAGVDVPYLRVANIHLQVYQARRAAAQSVTP</sequence>
<dbReference type="InterPro" id="IPR013328">
    <property type="entry name" value="6PGD_dom2"/>
</dbReference>
<evidence type="ECO:0000256" key="7">
    <source>
        <dbReference type="ARBA" id="ARBA00022857"/>
    </source>
</evidence>
<evidence type="ECO:0000256" key="1">
    <source>
        <dbReference type="ARBA" id="ARBA00002919"/>
    </source>
</evidence>
<dbReference type="InterPro" id="IPR013752">
    <property type="entry name" value="KPA_reductase"/>
</dbReference>
<keyword evidence="8 11" id="KW-0560">Oxidoreductase</keyword>
<gene>
    <name evidence="14" type="ORF">SAMEA3906486_01043</name>
</gene>
<evidence type="ECO:0000259" key="13">
    <source>
        <dbReference type="Pfam" id="PF08546"/>
    </source>
</evidence>
<dbReference type="FunFam" id="3.40.50.720:FF:000307">
    <property type="entry name" value="2-dehydropantoate 2-reductase"/>
    <property type="match status" value="1"/>
</dbReference>
<evidence type="ECO:0000313" key="14">
    <source>
        <dbReference type="EMBL" id="SAI66580.1"/>
    </source>
</evidence>
<evidence type="ECO:0000256" key="6">
    <source>
        <dbReference type="ARBA" id="ARBA00022655"/>
    </source>
</evidence>
<dbReference type="EC" id="1.1.1.169" evidence="4 11"/>
<dbReference type="OrthoDB" id="9796561at2"/>
<dbReference type="InterPro" id="IPR003710">
    <property type="entry name" value="ApbA"/>
</dbReference>
<dbReference type="PANTHER" id="PTHR21708">
    <property type="entry name" value="PROBABLE 2-DEHYDROPANTOATE 2-REDUCTASE"/>
    <property type="match status" value="1"/>
</dbReference>
<dbReference type="Pfam" id="PF08546">
    <property type="entry name" value="ApbA_C"/>
    <property type="match status" value="1"/>
</dbReference>
<feature type="domain" description="Ketopantoate reductase N-terminal" evidence="12">
    <location>
        <begin position="4"/>
        <end position="150"/>
    </location>
</feature>
<dbReference type="EMBL" id="FKIF01000002">
    <property type="protein sequence ID" value="SAI66580.1"/>
    <property type="molecule type" value="Genomic_DNA"/>
</dbReference>
<dbReference type="RefSeq" id="WP_066124452.1">
    <property type="nucleotide sequence ID" value="NZ_FKIF01000002.1"/>
</dbReference>
<name>A0A157S814_9BORD</name>